<dbReference type="InterPro" id="IPR052566">
    <property type="entry name" value="Non-lysos_glucosylceramidase"/>
</dbReference>
<protein>
    <submittedName>
        <fullName evidence="2">DUF608</fullName>
    </submittedName>
</protein>
<dbReference type="InterPro" id="IPR006775">
    <property type="entry name" value="GH116_catalytic"/>
</dbReference>
<proteinExistence type="predicted"/>
<accession>A0A060BSB7</accession>
<name>A0A060BSB7_9MICO</name>
<dbReference type="AlphaFoldDB" id="A0A060BSB7"/>
<dbReference type="Pfam" id="PF04685">
    <property type="entry name" value="DUF608"/>
    <property type="match status" value="1"/>
</dbReference>
<organism evidence="2">
    <name type="scientific">uncultured Beutenbergia sp</name>
    <dbReference type="NCBI Taxonomy" id="1434397"/>
    <lineage>
        <taxon>Bacteria</taxon>
        <taxon>Bacillati</taxon>
        <taxon>Actinomycetota</taxon>
        <taxon>Actinomycetes</taxon>
        <taxon>Micrococcales</taxon>
        <taxon>Beutenbergiaceae</taxon>
        <taxon>Beutenbergia</taxon>
        <taxon>environmental samples</taxon>
    </lineage>
</organism>
<evidence type="ECO:0000313" key="2">
    <source>
        <dbReference type="EMBL" id="AIA85577.1"/>
    </source>
</evidence>
<sequence>DRFDVATAKYDATCWNGEYYINVYDAPGATPEIYEQGNCWGPGCHVDQLFGQWWANVLGLGYVLPEDHVRQALLAIHRHCWRNDLSAHAHTQRVFAEGHEKGLLTCVWPEGGRPAHPVYYCDEVWTGLEYHVAACLIQEGALQKGCKSFAGAGIAIPATSETLGEIEC</sequence>
<dbReference type="PANTHER" id="PTHR12654">
    <property type="entry name" value="BILE ACID BETA-GLUCOSIDASE-RELATED"/>
    <property type="match status" value="1"/>
</dbReference>
<feature type="domain" description="Glycosyl-hydrolase family 116 catalytic region" evidence="1">
    <location>
        <begin position="3"/>
        <end position="148"/>
    </location>
</feature>
<dbReference type="GO" id="GO:0008422">
    <property type="term" value="F:beta-glucosidase activity"/>
    <property type="evidence" value="ECO:0007669"/>
    <property type="project" value="TreeGrafter"/>
</dbReference>
<feature type="non-terminal residue" evidence="2">
    <location>
        <position position="168"/>
    </location>
</feature>
<evidence type="ECO:0000259" key="1">
    <source>
        <dbReference type="Pfam" id="PF04685"/>
    </source>
</evidence>
<dbReference type="EMBL" id="KF118316">
    <property type="protein sequence ID" value="AIA85577.1"/>
    <property type="molecule type" value="Genomic_DNA"/>
</dbReference>
<reference evidence="2" key="1">
    <citation type="journal article" date="2013" name="Environ. Microbiol.">
        <title>Seasonally variable intestinal metagenomes of the red palm weevil (Rhynchophorus ferrugineus).</title>
        <authorList>
            <person name="Jia S."/>
            <person name="Zhang X."/>
            <person name="Zhang G."/>
            <person name="Yin A."/>
            <person name="Zhang S."/>
            <person name="Li F."/>
            <person name="Wang L."/>
            <person name="Zhao D."/>
            <person name="Yun Q."/>
            <person name="Tala"/>
            <person name="Wang J."/>
            <person name="Sun G."/>
            <person name="Baabdullah M."/>
            <person name="Yu X."/>
            <person name="Hu S."/>
            <person name="Al-Mssallem I.S."/>
            <person name="Yu J."/>
        </authorList>
    </citation>
    <scope>NUCLEOTIDE SEQUENCE</scope>
</reference>
<feature type="non-terminal residue" evidence="2">
    <location>
        <position position="1"/>
    </location>
</feature>
<dbReference type="PANTHER" id="PTHR12654:SF4">
    <property type="entry name" value="PB1 DOMAIN-CONTAINING PROTEIN"/>
    <property type="match status" value="1"/>
</dbReference>